<keyword evidence="3" id="KW-1185">Reference proteome</keyword>
<protein>
    <submittedName>
        <fullName evidence="2">Uncharacterized protein</fullName>
    </submittedName>
</protein>
<reference evidence="2 3" key="1">
    <citation type="journal article" date="2015" name="Int. J. Syst. Evol. Microbiol.">
        <title>Novibacillus thermophilus gen. nov., sp. nov., a Gram-staining-negative and moderately thermophilic member of the family Thermoactinomycetaceae.</title>
        <authorList>
            <person name="Yang G."/>
            <person name="Chen J."/>
            <person name="Zhou S."/>
        </authorList>
    </citation>
    <scope>NUCLEOTIDE SEQUENCE [LARGE SCALE GENOMIC DNA]</scope>
    <source>
        <strain evidence="2 3">SG-1</strain>
    </source>
</reference>
<keyword evidence="1" id="KW-0732">Signal</keyword>
<evidence type="ECO:0000313" key="2">
    <source>
        <dbReference type="EMBL" id="AQS55868.1"/>
    </source>
</evidence>
<dbReference type="EMBL" id="CP019699">
    <property type="protein sequence ID" value="AQS55868.1"/>
    <property type="molecule type" value="Genomic_DNA"/>
</dbReference>
<dbReference type="Proteomes" id="UP000188603">
    <property type="component" value="Chromosome"/>
</dbReference>
<feature type="signal peptide" evidence="1">
    <location>
        <begin position="1"/>
        <end position="22"/>
    </location>
</feature>
<organism evidence="2 3">
    <name type="scientific">Novibacillus thermophilus</name>
    <dbReference type="NCBI Taxonomy" id="1471761"/>
    <lineage>
        <taxon>Bacteria</taxon>
        <taxon>Bacillati</taxon>
        <taxon>Bacillota</taxon>
        <taxon>Bacilli</taxon>
        <taxon>Bacillales</taxon>
        <taxon>Thermoactinomycetaceae</taxon>
        <taxon>Novibacillus</taxon>
    </lineage>
</organism>
<dbReference type="AlphaFoldDB" id="A0A1U9K759"/>
<gene>
    <name evidence="2" type="ORF">B0W44_08765</name>
</gene>
<dbReference type="OrthoDB" id="529831at2"/>
<dbReference type="RefSeq" id="WP_077719731.1">
    <property type="nucleotide sequence ID" value="NZ_CP019699.1"/>
</dbReference>
<accession>A0A1U9K759</accession>
<name>A0A1U9K759_9BACL</name>
<evidence type="ECO:0000313" key="3">
    <source>
        <dbReference type="Proteomes" id="UP000188603"/>
    </source>
</evidence>
<feature type="chain" id="PRO_5012278967" evidence="1">
    <location>
        <begin position="23"/>
        <end position="367"/>
    </location>
</feature>
<dbReference type="STRING" id="1471761.B0W44_08765"/>
<dbReference type="KEGG" id="ntr:B0W44_08765"/>
<proteinExistence type="predicted"/>
<sequence length="367" mass="41533">MKQAVAIAFLICSLCYSNPVFGAHSQQEEVTISVQSSPSASYVTSVTIQSRPFVKGIADARQSDGKGVGTWAADVTLTLKRGDHTLSWIVDEDGTLLDLEKQKRLHPSPPVQRKLQVIADQLRIKHYGDLTAWPEVDTVLPKKARFQIIDLETGLTFRVQRRAGDQHADVQPLTREDTKTFKKIYNGKWSWNRRAVLVKTDDRVIAASMNGMPHGRGSLRNGFPGHFCVHFYGSTTHRSQHVDLLHHLMIYKAAGRLDDYFRQLSPFDLIDVFIATFNLHDRHTLNMTLAEFGRSHNRVVDTLDGIVSITRHAPFAQGHVSAQFAADIPVTVRLYRPGGDERAVFRFLVTRDVLEQRWEISDVQRDQ</sequence>
<evidence type="ECO:0000256" key="1">
    <source>
        <dbReference type="SAM" id="SignalP"/>
    </source>
</evidence>